<proteinExistence type="predicted"/>
<keyword evidence="2" id="KW-0234">DNA repair</keyword>
<accession>A0A1V0SAH9</accession>
<reference evidence="3" key="1">
    <citation type="journal article" date="2017" name="Science">
        <title>Giant viruses with an expanded complement of translation system components.</title>
        <authorList>
            <person name="Schulz F."/>
            <person name="Yutin N."/>
            <person name="Ivanova N.N."/>
            <person name="Ortega D.R."/>
            <person name="Lee T.K."/>
            <person name="Vierheilig J."/>
            <person name="Daims H."/>
            <person name="Horn M."/>
            <person name="Wagner M."/>
            <person name="Jensen G.J."/>
            <person name="Kyrpides N.C."/>
            <person name="Koonin E.V."/>
            <person name="Woyke T."/>
        </authorList>
    </citation>
    <scope>NUCLEOTIDE SEQUENCE</scope>
    <source>
        <strain evidence="3">CTV1</strain>
    </source>
</reference>
<dbReference type="SUPFAM" id="SSF48150">
    <property type="entry name" value="DNA-glycosylase"/>
    <property type="match status" value="1"/>
</dbReference>
<gene>
    <name evidence="3" type="ORF">Catovirus_1_708</name>
</gene>
<protein>
    <submittedName>
        <fullName evidence="3">DNA-3-methyladenine glycosylase</fullName>
    </submittedName>
</protein>
<keyword evidence="1" id="KW-0227">DNA damage</keyword>
<organism evidence="3">
    <name type="scientific">Catovirus CTV1</name>
    <dbReference type="NCBI Taxonomy" id="1977631"/>
    <lineage>
        <taxon>Viruses</taxon>
        <taxon>Varidnaviria</taxon>
        <taxon>Bamfordvirae</taxon>
        <taxon>Nucleocytoviricota</taxon>
        <taxon>Megaviricetes</taxon>
        <taxon>Imitervirales</taxon>
        <taxon>Mimiviridae</taxon>
        <taxon>Klosneuvirinae</taxon>
        <taxon>Catovirus</taxon>
    </lineage>
</organism>
<dbReference type="Gene3D" id="1.10.340.30">
    <property type="entry name" value="Hypothetical protein, domain 2"/>
    <property type="match status" value="1"/>
</dbReference>
<dbReference type="GO" id="GO:0006285">
    <property type="term" value="P:base-excision repair, AP site formation"/>
    <property type="evidence" value="ECO:0007669"/>
    <property type="project" value="TreeGrafter"/>
</dbReference>
<dbReference type="Gene3D" id="1.10.1670.40">
    <property type="match status" value="1"/>
</dbReference>
<name>A0A1V0SAH9_9VIRU</name>
<dbReference type="PANTHER" id="PTHR43003:SF5">
    <property type="entry name" value="DNA-3-METHYLADENINE GLYCOSYLASE"/>
    <property type="match status" value="1"/>
</dbReference>
<evidence type="ECO:0000256" key="1">
    <source>
        <dbReference type="ARBA" id="ARBA00022763"/>
    </source>
</evidence>
<dbReference type="PANTHER" id="PTHR43003">
    <property type="entry name" value="DNA-3-METHYLADENINE GLYCOSYLASE"/>
    <property type="match status" value="1"/>
</dbReference>
<sequence length="186" mass="21985">MNIIDNIKKTESFWNLPKKTIFHNAINLVISQKISFEQGRKIRQELYKKINSFDLSKELLCKLTNQDFARIGLEDNKISVINKIIDAEDLSINYLEQLKGIGPWTIKSLKIMNGEKNLFLEEDYWIRKRLKELFNLDKVPTIKESKKIVENINCDKSELTKFLWRIKPNGIVKVKNNEELVREDFL</sequence>
<dbReference type="InterPro" id="IPR011257">
    <property type="entry name" value="DNA_glycosylase"/>
</dbReference>
<dbReference type="GO" id="GO:0032131">
    <property type="term" value="F:alkylated DNA binding"/>
    <property type="evidence" value="ECO:0007669"/>
    <property type="project" value="TreeGrafter"/>
</dbReference>
<evidence type="ECO:0000256" key="2">
    <source>
        <dbReference type="ARBA" id="ARBA00023204"/>
    </source>
</evidence>
<dbReference type="GO" id="GO:0032993">
    <property type="term" value="C:protein-DNA complex"/>
    <property type="evidence" value="ECO:0007669"/>
    <property type="project" value="TreeGrafter"/>
</dbReference>
<dbReference type="EMBL" id="KY684083">
    <property type="protein sequence ID" value="ARF08658.1"/>
    <property type="molecule type" value="Genomic_DNA"/>
</dbReference>
<dbReference type="GO" id="GO:0043916">
    <property type="term" value="F:DNA-7-methylguanine glycosylase activity"/>
    <property type="evidence" value="ECO:0007669"/>
    <property type="project" value="TreeGrafter"/>
</dbReference>
<dbReference type="GO" id="GO:0006307">
    <property type="term" value="P:DNA alkylation repair"/>
    <property type="evidence" value="ECO:0007669"/>
    <property type="project" value="TreeGrafter"/>
</dbReference>
<dbReference type="InterPro" id="IPR051912">
    <property type="entry name" value="Alkylbase_DNA_Glycosylase/TA"/>
</dbReference>
<dbReference type="GO" id="GO:0008725">
    <property type="term" value="F:DNA-3-methyladenine glycosylase activity"/>
    <property type="evidence" value="ECO:0007669"/>
    <property type="project" value="TreeGrafter"/>
</dbReference>
<evidence type="ECO:0000313" key="3">
    <source>
        <dbReference type="EMBL" id="ARF08658.1"/>
    </source>
</evidence>